<protein>
    <submittedName>
        <fullName evidence="1">Uncharacterized protein</fullName>
    </submittedName>
</protein>
<name>A0A0D5XTE6_9PSED</name>
<organism evidence="1 2">
    <name type="scientific">Pseudomonas chlororaphis</name>
    <dbReference type="NCBI Taxonomy" id="587753"/>
    <lineage>
        <taxon>Bacteria</taxon>
        <taxon>Pseudomonadati</taxon>
        <taxon>Pseudomonadota</taxon>
        <taxon>Gammaproteobacteria</taxon>
        <taxon>Pseudomonadales</taxon>
        <taxon>Pseudomonadaceae</taxon>
        <taxon>Pseudomonas</taxon>
    </lineage>
</organism>
<reference evidence="1 2" key="1">
    <citation type="journal article" date="2015" name="Mol. Plant Microbe Interact.">
        <title>Comparative Genomic Analysis of Pseudomonas chlororaphis PCL1606 Reveals New Insight into Antifungal Compounds Involved in Biocontrol.</title>
        <authorList>
            <person name="Calderon C.E."/>
            <person name="Ramos C."/>
            <person name="de Vicente A."/>
            <person name="Cazorla F.M."/>
        </authorList>
    </citation>
    <scope>NUCLEOTIDE SEQUENCE [LARGE SCALE GENOMIC DNA]</scope>
    <source>
        <strain evidence="1 2">PCL1606</strain>
    </source>
</reference>
<proteinExistence type="predicted"/>
<evidence type="ECO:0000313" key="1">
    <source>
        <dbReference type="EMBL" id="AKA22343.1"/>
    </source>
</evidence>
<evidence type="ECO:0000313" key="2">
    <source>
        <dbReference type="Proteomes" id="UP000032748"/>
    </source>
</evidence>
<dbReference type="EMBL" id="CP011110">
    <property type="protein sequence ID" value="AKA22343.1"/>
    <property type="molecule type" value="Genomic_DNA"/>
</dbReference>
<sequence>MCLELKQPFQHVCSPWRAGRRECIDPDSKAQTIEKRPGILCGSEKAAHHTSSVRLWLRSSAMFCPKGEWGILRRRFGGTYAQHD</sequence>
<dbReference type="Proteomes" id="UP000032748">
    <property type="component" value="Chromosome"/>
</dbReference>
<dbReference type="AlphaFoldDB" id="A0A0D5XTE6"/>
<dbReference type="KEGG" id="pcz:PCL1606_08870"/>
<gene>
    <name evidence="1" type="ORF">PCL1606_08870</name>
</gene>
<accession>A0A0D5XTE6</accession>